<comment type="caution">
    <text evidence="2">The sequence shown here is derived from an EMBL/GenBank/DDBJ whole genome shotgun (WGS) entry which is preliminary data.</text>
</comment>
<evidence type="ECO:0000256" key="1">
    <source>
        <dbReference type="SAM" id="Phobius"/>
    </source>
</evidence>
<feature type="transmembrane region" description="Helical" evidence="1">
    <location>
        <begin position="189"/>
        <end position="210"/>
    </location>
</feature>
<reference evidence="2" key="1">
    <citation type="journal article" date="2021" name="PeerJ">
        <title>Extensive microbial diversity within the chicken gut microbiome revealed by metagenomics and culture.</title>
        <authorList>
            <person name="Gilroy R."/>
            <person name="Ravi A."/>
            <person name="Getino M."/>
            <person name="Pursley I."/>
            <person name="Horton D.L."/>
            <person name="Alikhan N.F."/>
            <person name="Baker D."/>
            <person name="Gharbi K."/>
            <person name="Hall N."/>
            <person name="Watson M."/>
            <person name="Adriaenssens E.M."/>
            <person name="Foster-Nyarko E."/>
            <person name="Jarju S."/>
            <person name="Secka A."/>
            <person name="Antonio M."/>
            <person name="Oren A."/>
            <person name="Chaudhuri R.R."/>
            <person name="La Ragione R."/>
            <person name="Hildebrand F."/>
            <person name="Pallen M.J."/>
        </authorList>
    </citation>
    <scope>NUCLEOTIDE SEQUENCE</scope>
    <source>
        <strain evidence="2">CHK188-4685</strain>
    </source>
</reference>
<feature type="transmembrane region" description="Helical" evidence="1">
    <location>
        <begin position="230"/>
        <end position="263"/>
    </location>
</feature>
<gene>
    <name evidence="2" type="ORF">H9716_08355</name>
</gene>
<protein>
    <submittedName>
        <fullName evidence="2">YwaF family protein</fullName>
    </submittedName>
</protein>
<evidence type="ECO:0000313" key="3">
    <source>
        <dbReference type="Proteomes" id="UP000886804"/>
    </source>
</evidence>
<feature type="transmembrane region" description="Helical" evidence="1">
    <location>
        <begin position="127"/>
        <end position="146"/>
    </location>
</feature>
<accession>A0A9D2L8A4</accession>
<proteinExistence type="predicted"/>
<dbReference type="AlphaFoldDB" id="A0A9D2L8A4"/>
<dbReference type="EMBL" id="DWYS01000100">
    <property type="protein sequence ID" value="HJB07862.1"/>
    <property type="molecule type" value="Genomic_DNA"/>
</dbReference>
<organism evidence="2 3">
    <name type="scientific">Candidatus Enterocloster faecavium</name>
    <dbReference type="NCBI Taxonomy" id="2838560"/>
    <lineage>
        <taxon>Bacteria</taxon>
        <taxon>Bacillati</taxon>
        <taxon>Bacillota</taxon>
        <taxon>Clostridia</taxon>
        <taxon>Lachnospirales</taxon>
        <taxon>Lachnospiraceae</taxon>
        <taxon>Enterocloster</taxon>
    </lineage>
</organism>
<evidence type="ECO:0000313" key="2">
    <source>
        <dbReference type="EMBL" id="HJB07862.1"/>
    </source>
</evidence>
<dbReference type="Proteomes" id="UP000886804">
    <property type="component" value="Unassembled WGS sequence"/>
</dbReference>
<keyword evidence="1" id="KW-0472">Membrane</keyword>
<feature type="transmembrane region" description="Helical" evidence="1">
    <location>
        <begin position="24"/>
        <end position="45"/>
    </location>
</feature>
<keyword evidence="1" id="KW-1133">Transmembrane helix</keyword>
<feature type="transmembrane region" description="Helical" evidence="1">
    <location>
        <begin position="158"/>
        <end position="177"/>
    </location>
</feature>
<reference evidence="2" key="2">
    <citation type="submission" date="2021-04" db="EMBL/GenBank/DDBJ databases">
        <authorList>
            <person name="Gilroy R."/>
        </authorList>
    </citation>
    <scope>NUCLEOTIDE SEQUENCE</scope>
    <source>
        <strain evidence="2">CHK188-4685</strain>
    </source>
</reference>
<keyword evidence="1" id="KW-0812">Transmembrane</keyword>
<feature type="transmembrane region" description="Helical" evidence="1">
    <location>
        <begin position="66"/>
        <end position="84"/>
    </location>
</feature>
<dbReference type="Pfam" id="PF14808">
    <property type="entry name" value="TMEM164"/>
    <property type="match status" value="1"/>
</dbReference>
<feature type="transmembrane region" description="Helical" evidence="1">
    <location>
        <begin position="96"/>
        <end position="115"/>
    </location>
</feature>
<sequence length="274" mass="30874">MEHIIIQLLQATAWPMETPVPYSPFHICLMLSGISAAVLGARAATRNSRNSRAEEKRKTAAFSDSLLFLCGLLLALSEVYKQLFLYEIVDGGRYDWWYFPFQLCSVPMYLCLILPFLSSPRCRSFRLAVYTFLQDFGLLGGVMALLEPSGLMHPYWTLTLHGFLWHFMLIFVGLYCALSGRAGTKIRDFFRIIPLFFICCAIATAVNVASHPYGNADMFYISPYYPNGQIVFHQIALEIGVTAGNLVYLTGVLAGGFLVHLLCRQLCLHGRDSW</sequence>
<name>A0A9D2L8A4_9FIRM</name>